<evidence type="ECO:0000259" key="1">
    <source>
        <dbReference type="Pfam" id="PF14214"/>
    </source>
</evidence>
<dbReference type="AlphaFoldDB" id="A0AA38NXC7"/>
<reference evidence="2" key="1">
    <citation type="submission" date="2022-08" db="EMBL/GenBank/DDBJ databases">
        <authorList>
            <consortium name="DOE Joint Genome Institute"/>
            <person name="Min B."/>
            <person name="Riley R."/>
            <person name="Sierra-Patev S."/>
            <person name="Naranjo-Ortiz M."/>
            <person name="Looney B."/>
            <person name="Konkel Z."/>
            <person name="Slot J.C."/>
            <person name="Sakamoto Y."/>
            <person name="Steenwyk J.L."/>
            <person name="Rokas A."/>
            <person name="Carro J."/>
            <person name="Camarero S."/>
            <person name="Ferreira P."/>
            <person name="Molpeceres G."/>
            <person name="Ruiz-Duenas F.J."/>
            <person name="Serrano A."/>
            <person name="Henrissat B."/>
            <person name="Drula E."/>
            <person name="Hughes K.W."/>
            <person name="Mata J.L."/>
            <person name="Ishikawa N.K."/>
            <person name="Vargas-Isla R."/>
            <person name="Ushijima S."/>
            <person name="Smith C.A."/>
            <person name="Ahrendt S."/>
            <person name="Andreopoulos W."/>
            <person name="He G."/>
            <person name="Labutti K."/>
            <person name="Lipzen A."/>
            <person name="Ng V."/>
            <person name="Sandor L."/>
            <person name="Barry K."/>
            <person name="Martinez A.T."/>
            <person name="Xiao Y."/>
            <person name="Gibbons J.G."/>
            <person name="Terashima K."/>
            <person name="Hibbett D.S."/>
            <person name="Grigoriev I.V."/>
        </authorList>
    </citation>
    <scope>NUCLEOTIDE SEQUENCE</scope>
    <source>
        <strain evidence="2">TFB9207</strain>
    </source>
</reference>
<sequence length="368" mass="40879">MKAFISAILAYNPSVSSSNGGVLGHVNAYYGCVEAQGRGSLHCHMLIWVEGGLNPDEIKKRVLSDDGCSFRERLIAFLDDTISSSVVPDCHSDVHVQSSQFHPCSVRGPPISIERNVASDTLMQKDLHLLSKTCQTHKHTSTCYKYWRGPPEPRSCRFELEQSNVNAFTYFDSETGELNLRKLDGLVNDFNETILAAVRCNMDIKFIGSGASAKAVMYYITDYITKSQLKAHVAYAALELAVKRLEPTVEEDDPLTVKAKKLLQRCAYSMISQQELSAQQVASYLLDFGDHYTSHSFNNLYWTTFERHINIGDALSESADSLIDDASTDECSQAITESNIDFGENDEVSVSISADQVVRELPGQLADY</sequence>
<dbReference type="InterPro" id="IPR025476">
    <property type="entry name" value="Helitron_helicase-like"/>
</dbReference>
<name>A0AA38NXC7_9AGAR</name>
<proteinExistence type="predicted"/>
<accession>A0AA38NXC7</accession>
<dbReference type="Pfam" id="PF14214">
    <property type="entry name" value="Helitron_like_N"/>
    <property type="match status" value="1"/>
</dbReference>
<protein>
    <recommendedName>
        <fullName evidence="1">Helitron helicase-like domain-containing protein</fullName>
    </recommendedName>
</protein>
<comment type="caution">
    <text evidence="2">The sequence shown here is derived from an EMBL/GenBank/DDBJ whole genome shotgun (WGS) entry which is preliminary data.</text>
</comment>
<keyword evidence="3" id="KW-1185">Reference proteome</keyword>
<evidence type="ECO:0000313" key="3">
    <source>
        <dbReference type="Proteomes" id="UP001163846"/>
    </source>
</evidence>
<evidence type="ECO:0000313" key="2">
    <source>
        <dbReference type="EMBL" id="KAJ3832285.1"/>
    </source>
</evidence>
<dbReference type="EMBL" id="MU807012">
    <property type="protein sequence ID" value="KAJ3832285.1"/>
    <property type="molecule type" value="Genomic_DNA"/>
</dbReference>
<organism evidence="2 3">
    <name type="scientific">Lentinula raphanica</name>
    <dbReference type="NCBI Taxonomy" id="153919"/>
    <lineage>
        <taxon>Eukaryota</taxon>
        <taxon>Fungi</taxon>
        <taxon>Dikarya</taxon>
        <taxon>Basidiomycota</taxon>
        <taxon>Agaricomycotina</taxon>
        <taxon>Agaricomycetes</taxon>
        <taxon>Agaricomycetidae</taxon>
        <taxon>Agaricales</taxon>
        <taxon>Marasmiineae</taxon>
        <taxon>Omphalotaceae</taxon>
        <taxon>Lentinula</taxon>
    </lineage>
</organism>
<feature type="non-terminal residue" evidence="2">
    <location>
        <position position="368"/>
    </location>
</feature>
<gene>
    <name evidence="2" type="ORF">F5878DRAFT_513093</name>
</gene>
<feature type="domain" description="Helitron helicase-like" evidence="1">
    <location>
        <begin position="4"/>
        <end position="47"/>
    </location>
</feature>
<dbReference type="Proteomes" id="UP001163846">
    <property type="component" value="Unassembled WGS sequence"/>
</dbReference>